<dbReference type="Gene3D" id="3.30.70.100">
    <property type="match status" value="1"/>
</dbReference>
<dbReference type="InterPro" id="IPR036873">
    <property type="entry name" value="Rhodanese-like_dom_sf"/>
</dbReference>
<dbReference type="CDD" id="cd01518">
    <property type="entry name" value="RHOD_YceA"/>
    <property type="match status" value="1"/>
</dbReference>
<dbReference type="EMBL" id="JACICC010000002">
    <property type="protein sequence ID" value="MBB3809138.1"/>
    <property type="molecule type" value="Genomic_DNA"/>
</dbReference>
<dbReference type="Pfam" id="PF00581">
    <property type="entry name" value="Rhodanese"/>
    <property type="match status" value="1"/>
</dbReference>
<keyword evidence="1" id="KW-0560">Oxidoreductase</keyword>
<name>A0A7W5Z2X8_9HYPH</name>
<feature type="domain" description="Rhodanese" evidence="3">
    <location>
        <begin position="134"/>
        <end position="228"/>
    </location>
</feature>
<keyword evidence="5" id="KW-1185">Reference proteome</keyword>
<dbReference type="GO" id="GO:0016705">
    <property type="term" value="F:oxidoreductase activity, acting on paired donors, with incorporation or reduction of molecular oxygen"/>
    <property type="evidence" value="ECO:0007669"/>
    <property type="project" value="UniProtKB-UniRule"/>
</dbReference>
<dbReference type="PANTHER" id="PTHR43268">
    <property type="entry name" value="THIOSULFATE SULFURTRANSFERASE/RHODANESE-LIKE DOMAIN-CONTAINING PROTEIN 2"/>
    <property type="match status" value="1"/>
</dbReference>
<dbReference type="RefSeq" id="WP_183751129.1">
    <property type="nucleotide sequence ID" value="NZ_JACICC010000002.1"/>
</dbReference>
<dbReference type="GO" id="GO:0006400">
    <property type="term" value="P:tRNA modification"/>
    <property type="evidence" value="ECO:0007669"/>
    <property type="project" value="UniProtKB-UniRule"/>
</dbReference>
<dbReference type="NCBIfam" id="NF001136">
    <property type="entry name" value="PRK00142.1-4"/>
    <property type="match status" value="1"/>
</dbReference>
<comment type="catalytic activity">
    <reaction evidence="1">
        <text>uridine(34) in tRNA + AH2 + O2 = 5-hydroxyuridine(34) in tRNA + A + H2O</text>
        <dbReference type="Rhea" id="RHEA:64224"/>
        <dbReference type="Rhea" id="RHEA-COMP:11727"/>
        <dbReference type="Rhea" id="RHEA-COMP:13381"/>
        <dbReference type="ChEBI" id="CHEBI:13193"/>
        <dbReference type="ChEBI" id="CHEBI:15377"/>
        <dbReference type="ChEBI" id="CHEBI:15379"/>
        <dbReference type="ChEBI" id="CHEBI:17499"/>
        <dbReference type="ChEBI" id="CHEBI:65315"/>
        <dbReference type="ChEBI" id="CHEBI:136877"/>
    </reaction>
</comment>
<dbReference type="AlphaFoldDB" id="A0A7W5Z2X8"/>
<evidence type="ECO:0000256" key="2">
    <source>
        <dbReference type="SAM" id="MobiDB-lite"/>
    </source>
</evidence>
<dbReference type="HAMAP" id="MF_00469">
    <property type="entry name" value="TrhO"/>
    <property type="match status" value="1"/>
</dbReference>
<comment type="caution">
    <text evidence="4">The sequence shown here is derived from an EMBL/GenBank/DDBJ whole genome shotgun (WGS) entry which is preliminary data.</text>
</comment>
<evidence type="ECO:0000313" key="4">
    <source>
        <dbReference type="EMBL" id="MBB3809138.1"/>
    </source>
</evidence>
<evidence type="ECO:0000259" key="3">
    <source>
        <dbReference type="PROSITE" id="PS50206"/>
    </source>
</evidence>
<dbReference type="Pfam" id="PF17773">
    <property type="entry name" value="UPF0176_N"/>
    <property type="match status" value="1"/>
</dbReference>
<evidence type="ECO:0000256" key="1">
    <source>
        <dbReference type="HAMAP-Rule" id="MF_00469"/>
    </source>
</evidence>
<dbReference type="SMART" id="SM00450">
    <property type="entry name" value="RHOD"/>
    <property type="match status" value="1"/>
</dbReference>
<feature type="region of interest" description="Disordered" evidence="2">
    <location>
        <begin position="316"/>
        <end position="341"/>
    </location>
</feature>
<keyword evidence="1" id="KW-0819">tRNA processing</keyword>
<dbReference type="Gene3D" id="3.40.250.10">
    <property type="entry name" value="Rhodanese-like domain"/>
    <property type="match status" value="1"/>
</dbReference>
<reference evidence="4 5" key="1">
    <citation type="submission" date="2020-08" db="EMBL/GenBank/DDBJ databases">
        <title>Genomic Encyclopedia of Type Strains, Phase IV (KMG-IV): sequencing the most valuable type-strain genomes for metagenomic binning, comparative biology and taxonomic classification.</title>
        <authorList>
            <person name="Goeker M."/>
        </authorList>
    </citation>
    <scope>NUCLEOTIDE SEQUENCE [LARGE SCALE GENOMIC DNA]</scope>
    <source>
        <strain evidence="4 5">DSM 28760</strain>
    </source>
</reference>
<feature type="compositionally biased region" description="Basic and acidic residues" evidence="2">
    <location>
        <begin position="316"/>
        <end position="331"/>
    </location>
</feature>
<dbReference type="InterPro" id="IPR020936">
    <property type="entry name" value="TrhO"/>
</dbReference>
<comment type="similarity">
    <text evidence="1">Belongs to the TrhO family.</text>
</comment>
<gene>
    <name evidence="1" type="primary">trhO</name>
    <name evidence="4" type="ORF">FHS81_001208</name>
</gene>
<dbReference type="PANTHER" id="PTHR43268:SF3">
    <property type="entry name" value="RHODANESE-LIKE DOMAIN-CONTAINING PROTEIN 7-RELATED"/>
    <property type="match status" value="1"/>
</dbReference>
<dbReference type="SUPFAM" id="SSF52821">
    <property type="entry name" value="Rhodanese/Cell cycle control phosphatase"/>
    <property type="match status" value="1"/>
</dbReference>
<comment type="function">
    <text evidence="1">Catalyzes oxygen-dependent 5-hydroxyuridine (ho5U) modification at position 34 in tRNAs.</text>
</comment>
<dbReference type="PROSITE" id="PS50206">
    <property type="entry name" value="RHODANESE_3"/>
    <property type="match status" value="1"/>
</dbReference>
<sequence length="341" mass="37375">MTTTAEAAAPLRVMAVYKFADLPDAADIRPLLAHFCCSHGIRGTFLLAPEGINGTVAGSPAAIDALERFLLTDGPFGNRLTGAEIKYSAATSMPFLRMKVRLKSEIVTLRAPEANPAKIVGTYVEPQDWNSLIERNDVVVLDTRNDYEVGLGTFRRAIDPHTQTFTEFKQFVADNLDPARDRKVAMFCTGGIRCEKASAYMLAQGFEEVYHLKGGILAYLEQVPETDSRFDGECFVFDDRVSIGHGLVEGDATLCRACRHPLTAADRAHVAFREGISCAWCIDEDRQSGAAERQRQIEIARRRGLAHLGDEAARAADIGKARKSRRAEQSRVLRAGEGTAG</sequence>
<accession>A0A7W5Z2X8</accession>
<organism evidence="4 5">
    <name type="scientific">Pseudochelatococcus contaminans</name>
    <dbReference type="NCBI Taxonomy" id="1538103"/>
    <lineage>
        <taxon>Bacteria</taxon>
        <taxon>Pseudomonadati</taxon>
        <taxon>Pseudomonadota</taxon>
        <taxon>Alphaproteobacteria</taxon>
        <taxon>Hyphomicrobiales</taxon>
        <taxon>Chelatococcaceae</taxon>
        <taxon>Pseudochelatococcus</taxon>
    </lineage>
</organism>
<evidence type="ECO:0000313" key="5">
    <source>
        <dbReference type="Proteomes" id="UP000537592"/>
    </source>
</evidence>
<dbReference type="Proteomes" id="UP000537592">
    <property type="component" value="Unassembled WGS sequence"/>
</dbReference>
<dbReference type="EC" id="1.14.-.-" evidence="1"/>
<proteinExistence type="inferred from homology"/>
<protein>
    <recommendedName>
        <fullName evidence="1">tRNA uridine(34) hydroxylase</fullName>
        <ecNumber evidence="1">1.14.-.-</ecNumber>
    </recommendedName>
    <alternativeName>
        <fullName evidence="1">tRNA hydroxylation protein O</fullName>
    </alternativeName>
</protein>
<dbReference type="InterPro" id="IPR040503">
    <property type="entry name" value="TRHO_N"/>
</dbReference>
<dbReference type="InterPro" id="IPR001763">
    <property type="entry name" value="Rhodanese-like_dom"/>
</dbReference>